<dbReference type="EMBL" id="HBIJ01004315">
    <property type="protein sequence ID" value="CAE0362314.1"/>
    <property type="molecule type" value="Transcribed_RNA"/>
</dbReference>
<dbReference type="PROSITE" id="PS50126">
    <property type="entry name" value="S1"/>
    <property type="match status" value="4"/>
</dbReference>
<dbReference type="InterPro" id="IPR003029">
    <property type="entry name" value="S1_domain"/>
</dbReference>
<dbReference type="InterPro" id="IPR045209">
    <property type="entry name" value="Rrp5"/>
</dbReference>
<dbReference type="SUPFAM" id="SSF48452">
    <property type="entry name" value="TPR-like"/>
    <property type="match status" value="1"/>
</dbReference>
<proteinExistence type="predicted"/>
<dbReference type="Pfam" id="PF00575">
    <property type="entry name" value="S1"/>
    <property type="match status" value="1"/>
</dbReference>
<organism evidence="5">
    <name type="scientific">Aureoumbra lagunensis</name>
    <dbReference type="NCBI Taxonomy" id="44058"/>
    <lineage>
        <taxon>Eukaryota</taxon>
        <taxon>Sar</taxon>
        <taxon>Stramenopiles</taxon>
        <taxon>Ochrophyta</taxon>
        <taxon>Pelagophyceae</taxon>
        <taxon>Pelagomonadales</taxon>
        <taxon>Aureoumbra</taxon>
    </lineage>
</organism>
<feature type="region of interest" description="Disordered" evidence="3">
    <location>
        <begin position="1441"/>
        <end position="1577"/>
    </location>
</feature>
<dbReference type="GO" id="GO:0006364">
    <property type="term" value="P:rRNA processing"/>
    <property type="evidence" value="ECO:0007669"/>
    <property type="project" value="UniProtKB-KW"/>
</dbReference>
<feature type="compositionally biased region" description="Basic and acidic residues" evidence="3">
    <location>
        <begin position="1465"/>
        <end position="1475"/>
    </location>
</feature>
<keyword evidence="2" id="KW-0698">rRNA processing</keyword>
<feature type="domain" description="S1 motif" evidence="4">
    <location>
        <begin position="380"/>
        <end position="452"/>
    </location>
</feature>
<dbReference type="PANTHER" id="PTHR23270">
    <property type="entry name" value="PROGRAMMED CELL DEATH PROTEIN 11 PRE-RRNA PROCESSING PROTEIN RRP5"/>
    <property type="match status" value="1"/>
</dbReference>
<dbReference type="Gene3D" id="1.25.40.10">
    <property type="entry name" value="Tetratricopeptide repeat domain"/>
    <property type="match status" value="1"/>
</dbReference>
<feature type="compositionally biased region" description="Acidic residues" evidence="3">
    <location>
        <begin position="1476"/>
        <end position="1485"/>
    </location>
</feature>
<evidence type="ECO:0000313" key="5">
    <source>
        <dbReference type="EMBL" id="CAE0362314.1"/>
    </source>
</evidence>
<feature type="compositionally biased region" description="Basic and acidic residues" evidence="3">
    <location>
        <begin position="1557"/>
        <end position="1577"/>
    </location>
</feature>
<dbReference type="SUPFAM" id="SSF50249">
    <property type="entry name" value="Nucleic acid-binding proteins"/>
    <property type="match status" value="3"/>
</dbReference>
<accession>A0A7S3JR57</accession>
<evidence type="ECO:0000256" key="3">
    <source>
        <dbReference type="SAM" id="MobiDB-lite"/>
    </source>
</evidence>
<gene>
    <name evidence="5" type="ORF">ALAG00032_LOCUS3055</name>
</gene>
<evidence type="ECO:0000259" key="4">
    <source>
        <dbReference type="PROSITE" id="PS50126"/>
    </source>
</evidence>
<dbReference type="Pfam" id="PF14559">
    <property type="entry name" value="TPR_19"/>
    <property type="match status" value="1"/>
</dbReference>
<evidence type="ECO:0000256" key="1">
    <source>
        <dbReference type="ARBA" id="ARBA00004604"/>
    </source>
</evidence>
<dbReference type="SMART" id="SM00316">
    <property type="entry name" value="S1"/>
    <property type="match status" value="6"/>
</dbReference>
<dbReference type="Gene3D" id="2.40.50.140">
    <property type="entry name" value="Nucleic acid-binding proteins"/>
    <property type="match status" value="3"/>
</dbReference>
<dbReference type="InterPro" id="IPR003107">
    <property type="entry name" value="HAT"/>
</dbReference>
<sequence>MARALIVTSKSDKKQRCRAVTFSTYNDQTSVLGIVRSASSKHAVISVPGGLFAHAELGGIVVLPGQAVACVVIGTRRTKKKGESRGKDKDKFSQGAKRIDVSITPSTVNRGLRFEDFESRKIKTVFGILKSDEKRGWLVDLGVAGATGFLKYASPLLQAKSLLFFRVVKVSSGGVVELSLNEVADASASEDPSWSVLRPGMLLRNCKLLKKVTDGGVLVTFGGTPQFCAVIDPDHWCVEDNDKLKFDARITLLDRAQKLVRLTKLPHLLQLHNTAAMPEAQFVLPTVGTVLTNLRIIRYEPKVGAWLMQENRVVGFLPTSKLDDQTKDQLEIKKNDLAQIIVPMARVVGTRPLEAWALLSADREALELDRPFGVDELKPGVVVRRCTVTRVGAWGVELRLSETLRAVITNAHVSDAAVAKVDPRKYLSATQKKSVDCRILTVEPRRVTATLKKRMVNDNTEILDSWIKARNSCGLSFLGLVTGFHATAGLAITFYGGVHGRIPPNSLAARAVRPRDLGPGDLLYCAVVRCLDASFHSLDQAEDTPLKKKRPPILALCLAPSQNDSARTNIETKLTECLAVGRVFGKARISELVHRNKKLEGALVVLDDDEFGALVARLRLHDATDDGLRAADWLRFQHESHIHFPVVILQSPCQGELALVSAAPLMIAAHRSLIPTSPRLQEGQHIAARVVLARDSGLVLRTAFELSGIVPKSLLADAFIDDASKFARPGDAVRCEIVRHDHANNKLVLRMTEITSSLDFATLYASTSLIGAYPTLGRTRDGIVSSIENGEVRIEMEDSVLWRVPSSEALECAAGDTVKVRPLYSENNSIICTMQPELVRAGRKKRRSALSLTIGAEVNGKVLHTGYRYAVVLLSETMALGLVPLCDHNSRHSAEQRAASVRVATNFVVKHTSVTEAFRAFDHSLPTPFMDFVVLELRSDTKKTSLMTKKRERAMSTDSVSSYQGRSKLRITTDIKVGASVSCRVLEIGEGELKLSLRTADPSSTRASAILDISDVFVDQILQNEPEPLHPQQAFVGLTVGTILDTVVLDVSESKSHDGRTHYKLIVGVGDGCMSRKRPSSWRNVEVNSIIDAVVTGIDGDEIMMAMAPGVRGHMSYLDAVNAVDSESIEDAVKQVVVGARMQVSVVDIKAKLLTPWFDETSGVPRSPEPGDVIIARKRPARSVAYLDRSLDVPGRSNKGRICATECVDITDFVDFLPDEEDDQAVLVRAVVLPPLKKSKIIELSTRSSRLALALSESNKSRAIAADPLPQPGDIVPGFVSGVDIKGGVFIRLSRNLVGRVLKKDVSDGYIADLASEFFVGRLVAPVILSNPDEMGRVELSLRHSDIQTQGRSVVDVSPGAKLTGRVTRIEDYGVFVKLDDAPRHAASGLAHVSEIADNERITDLTLRFSKGDKVKALVIEVDDKNPRKHRVSLSLKPSHFVNDDVEDSDAEDEVMKDIDDEEIEARVDALLARDSDEDEEEENGELTLLGDNNDEESEDSDSNASEDDSDSDDDDVMGMQSESRGLQWDDEKQDDSDSDAEEEEEVAVPVRKKSRREAEAEARARETELAEGAEPRSIDDFERMVLSEPDSGRCWTRYMAYRVAETDAVGAREVAERALKSINYRKENERLLVWKALIRLEHEHGSETSHAKVVDRAIAANDPESILVYVAELHTRAGEHNEADAAFRRAHLKVKGSLSLDTWTKRSRARLAAGDAASARSVLDRALQANAGNEGARVTLLARFAVAEFDIGNVERAKTIFDDLTKSLAAKRLDVWQLYIAKIIKTGDIEAARILYSRLAKAPLPPKAMHTALRRFIEFEKRYGNEANIAKVRQLARSYVDARKEEEEVPASDEEMED</sequence>
<feature type="domain" description="S1 motif" evidence="4">
    <location>
        <begin position="683"/>
        <end position="752"/>
    </location>
</feature>
<dbReference type="GO" id="GO:0003723">
    <property type="term" value="F:RNA binding"/>
    <property type="evidence" value="ECO:0007669"/>
    <property type="project" value="TreeGrafter"/>
</dbReference>
<dbReference type="InterPro" id="IPR012340">
    <property type="entry name" value="NA-bd_OB-fold"/>
</dbReference>
<feature type="domain" description="S1 motif" evidence="4">
    <location>
        <begin position="1360"/>
        <end position="1437"/>
    </location>
</feature>
<reference evidence="5" key="1">
    <citation type="submission" date="2021-01" db="EMBL/GenBank/DDBJ databases">
        <authorList>
            <person name="Corre E."/>
            <person name="Pelletier E."/>
            <person name="Niang G."/>
            <person name="Scheremetjew M."/>
            <person name="Finn R."/>
            <person name="Kale V."/>
            <person name="Holt S."/>
            <person name="Cochrane G."/>
            <person name="Meng A."/>
            <person name="Brown T."/>
            <person name="Cohen L."/>
        </authorList>
    </citation>
    <scope>NUCLEOTIDE SEQUENCE</scope>
    <source>
        <strain evidence="5">CCMP1510</strain>
    </source>
</reference>
<dbReference type="GO" id="GO:0032040">
    <property type="term" value="C:small-subunit processome"/>
    <property type="evidence" value="ECO:0007669"/>
    <property type="project" value="TreeGrafter"/>
</dbReference>
<comment type="subcellular location">
    <subcellularLocation>
        <location evidence="1">Nucleus</location>
        <location evidence="1">Nucleolus</location>
    </subcellularLocation>
</comment>
<dbReference type="InterPro" id="IPR011990">
    <property type="entry name" value="TPR-like_helical_dom_sf"/>
</dbReference>
<evidence type="ECO:0000256" key="2">
    <source>
        <dbReference type="ARBA" id="ARBA00022552"/>
    </source>
</evidence>
<feature type="compositionally biased region" description="Acidic residues" evidence="3">
    <location>
        <begin position="1444"/>
        <end position="1464"/>
    </location>
</feature>
<feature type="compositionally biased region" description="Acidic residues" evidence="3">
    <location>
        <begin position="1493"/>
        <end position="1517"/>
    </location>
</feature>
<dbReference type="PANTHER" id="PTHR23270:SF10">
    <property type="entry name" value="PROTEIN RRP5 HOMOLOG"/>
    <property type="match status" value="1"/>
</dbReference>
<name>A0A7S3JR57_9STRA</name>
<protein>
    <recommendedName>
        <fullName evidence="4">S1 motif domain-containing protein</fullName>
    </recommendedName>
</protein>
<dbReference type="SMART" id="SM00386">
    <property type="entry name" value="HAT"/>
    <property type="match status" value="5"/>
</dbReference>
<feature type="domain" description="S1 motif" evidence="4">
    <location>
        <begin position="1273"/>
        <end position="1343"/>
    </location>
</feature>
<feature type="compositionally biased region" description="Acidic residues" evidence="3">
    <location>
        <begin position="1532"/>
        <end position="1547"/>
    </location>
</feature>